<dbReference type="EMBL" id="MU004457">
    <property type="protein sequence ID" value="KAF2650371.1"/>
    <property type="molecule type" value="Genomic_DNA"/>
</dbReference>
<keyword evidence="1" id="KW-0812">Transmembrane</keyword>
<name>A0A6A6STS6_9PLEO</name>
<feature type="transmembrane region" description="Helical" evidence="1">
    <location>
        <begin position="218"/>
        <end position="239"/>
    </location>
</feature>
<sequence>MLSAKGMPFIGKACCYPGRAPPRQQTGRVLSLREARGGRRPWRFNLALQDLTAPQRSLEAWRQIRVTNTDNLLFDLTLCLLVADSGEVLGISTCQPSLQFLDSFCCSVPVWKRTFSNRLLLSPGRLFLGSPPSLRAIEYRLSHLGLSAVRLPSCSVGFGAIHLDVGKYPPAFYPDPLHFDPCSPRPIPKDRCWKRPPDKRPALRPRPKLLFSLSSRSLIVILVVIVASCLSVSTSLCIATS</sequence>
<evidence type="ECO:0000256" key="1">
    <source>
        <dbReference type="SAM" id="Phobius"/>
    </source>
</evidence>
<keyword evidence="1" id="KW-0472">Membrane</keyword>
<keyword evidence="3" id="KW-1185">Reference proteome</keyword>
<dbReference type="Proteomes" id="UP000799324">
    <property type="component" value="Unassembled WGS sequence"/>
</dbReference>
<keyword evidence="1" id="KW-1133">Transmembrane helix</keyword>
<evidence type="ECO:0000313" key="2">
    <source>
        <dbReference type="EMBL" id="KAF2650371.1"/>
    </source>
</evidence>
<gene>
    <name evidence="2" type="ORF">K491DRAFT_138673</name>
</gene>
<evidence type="ECO:0000313" key="3">
    <source>
        <dbReference type="Proteomes" id="UP000799324"/>
    </source>
</evidence>
<accession>A0A6A6STS6</accession>
<protein>
    <submittedName>
        <fullName evidence="2">Uncharacterized protein</fullName>
    </submittedName>
</protein>
<proteinExistence type="predicted"/>
<reference evidence="2" key="1">
    <citation type="journal article" date="2020" name="Stud. Mycol.">
        <title>101 Dothideomycetes genomes: a test case for predicting lifestyles and emergence of pathogens.</title>
        <authorList>
            <person name="Haridas S."/>
            <person name="Albert R."/>
            <person name="Binder M."/>
            <person name="Bloem J."/>
            <person name="Labutti K."/>
            <person name="Salamov A."/>
            <person name="Andreopoulos B."/>
            <person name="Baker S."/>
            <person name="Barry K."/>
            <person name="Bills G."/>
            <person name="Bluhm B."/>
            <person name="Cannon C."/>
            <person name="Castanera R."/>
            <person name="Culley D."/>
            <person name="Daum C."/>
            <person name="Ezra D."/>
            <person name="Gonzalez J."/>
            <person name="Henrissat B."/>
            <person name="Kuo A."/>
            <person name="Liang C."/>
            <person name="Lipzen A."/>
            <person name="Lutzoni F."/>
            <person name="Magnuson J."/>
            <person name="Mondo S."/>
            <person name="Nolan M."/>
            <person name="Ohm R."/>
            <person name="Pangilinan J."/>
            <person name="Park H.-J."/>
            <person name="Ramirez L."/>
            <person name="Alfaro M."/>
            <person name="Sun H."/>
            <person name="Tritt A."/>
            <person name="Yoshinaga Y."/>
            <person name="Zwiers L.-H."/>
            <person name="Turgeon B."/>
            <person name="Goodwin S."/>
            <person name="Spatafora J."/>
            <person name="Crous P."/>
            <person name="Grigoriev I."/>
        </authorList>
    </citation>
    <scope>NUCLEOTIDE SEQUENCE</scope>
    <source>
        <strain evidence="2">CBS 122681</strain>
    </source>
</reference>
<dbReference type="AlphaFoldDB" id="A0A6A6STS6"/>
<organism evidence="2 3">
    <name type="scientific">Lophiostoma macrostomum CBS 122681</name>
    <dbReference type="NCBI Taxonomy" id="1314788"/>
    <lineage>
        <taxon>Eukaryota</taxon>
        <taxon>Fungi</taxon>
        <taxon>Dikarya</taxon>
        <taxon>Ascomycota</taxon>
        <taxon>Pezizomycotina</taxon>
        <taxon>Dothideomycetes</taxon>
        <taxon>Pleosporomycetidae</taxon>
        <taxon>Pleosporales</taxon>
        <taxon>Lophiostomataceae</taxon>
        <taxon>Lophiostoma</taxon>
    </lineage>
</organism>